<keyword evidence="3" id="KW-0378">Hydrolase</keyword>
<dbReference type="Gene3D" id="3.40.50.1820">
    <property type="entry name" value="alpha/beta hydrolase"/>
    <property type="match status" value="1"/>
</dbReference>
<dbReference type="AlphaFoldDB" id="A0AAD4Q8D3"/>
<organism evidence="3 4">
    <name type="scientific">Lactarius akahatsu</name>
    <dbReference type="NCBI Taxonomy" id="416441"/>
    <lineage>
        <taxon>Eukaryota</taxon>
        <taxon>Fungi</taxon>
        <taxon>Dikarya</taxon>
        <taxon>Basidiomycota</taxon>
        <taxon>Agaricomycotina</taxon>
        <taxon>Agaricomycetes</taxon>
        <taxon>Russulales</taxon>
        <taxon>Russulaceae</taxon>
        <taxon>Lactarius</taxon>
    </lineage>
</organism>
<name>A0AAD4Q8D3_9AGAM</name>
<evidence type="ECO:0000259" key="2">
    <source>
        <dbReference type="Pfam" id="PF12697"/>
    </source>
</evidence>
<feature type="region of interest" description="Disordered" evidence="1">
    <location>
        <begin position="1"/>
        <end position="21"/>
    </location>
</feature>
<dbReference type="Pfam" id="PF12697">
    <property type="entry name" value="Abhydrolase_6"/>
    <property type="match status" value="1"/>
</dbReference>
<protein>
    <submittedName>
        <fullName evidence="3">Alpha/Beta hydrolase protein</fullName>
    </submittedName>
</protein>
<dbReference type="PANTHER" id="PTHR42886:SF53">
    <property type="entry name" value="ALPHA_BETA-HYDROLASES SUPERFAMILY PROTEIN"/>
    <property type="match status" value="1"/>
</dbReference>
<evidence type="ECO:0000256" key="1">
    <source>
        <dbReference type="SAM" id="MobiDB-lite"/>
    </source>
</evidence>
<accession>A0AAD4Q8D3</accession>
<reference evidence="3" key="1">
    <citation type="submission" date="2022-01" db="EMBL/GenBank/DDBJ databases">
        <title>Comparative genomics reveals a dynamic genome evolution in the ectomycorrhizal milk-cap (Lactarius) mushrooms.</title>
        <authorList>
            <consortium name="DOE Joint Genome Institute"/>
            <person name="Lebreton A."/>
            <person name="Tang N."/>
            <person name="Kuo A."/>
            <person name="LaButti K."/>
            <person name="Drula E."/>
            <person name="Barry K."/>
            <person name="Clum A."/>
            <person name="Lipzen A."/>
            <person name="Mousain D."/>
            <person name="Ng V."/>
            <person name="Wang R."/>
            <person name="Wang X."/>
            <person name="Dai Y."/>
            <person name="Henrissat B."/>
            <person name="Grigoriev I.V."/>
            <person name="Guerin-Laguette A."/>
            <person name="Yu F."/>
            <person name="Martin F.M."/>
        </authorList>
    </citation>
    <scope>NUCLEOTIDE SEQUENCE</scope>
    <source>
        <strain evidence="3">QP</strain>
    </source>
</reference>
<dbReference type="EMBL" id="JAKELL010000054">
    <property type="protein sequence ID" value="KAH8986480.1"/>
    <property type="molecule type" value="Genomic_DNA"/>
</dbReference>
<gene>
    <name evidence="3" type="ORF">EDB92DRAFT_1801866</name>
</gene>
<proteinExistence type="predicted"/>
<dbReference type="GO" id="GO:0016787">
    <property type="term" value="F:hydrolase activity"/>
    <property type="evidence" value="ECO:0007669"/>
    <property type="project" value="UniProtKB-KW"/>
</dbReference>
<sequence length="285" mass="31796">MAHTKSQKLTLEHPSDPGVSLTGILEQMEPSAPTRGRPIALILHGTMGHKDYLFQKALAARLPLDSFRFDFRGAHESGGTFSQGGFADDVEDVRVVVAYLTQEYGYKIDLLVGHSRGSVVAMRWLCTSDEGKHVSGFVNVSARYKMDRVLQSSEPPFKLNEHGYFDWKVTVAGRTTVTRITAEDLRAFASWDTSIVWKCFPSTTDVLTVHGMGDKVVPPYDATIYARALGARIPGTHNLYFVEFADHNFTQVRGEVVDAILQWWGKRKQGEVKTGLWQTGVPHKL</sequence>
<keyword evidence="4" id="KW-1185">Reference proteome</keyword>
<dbReference type="InterPro" id="IPR029058">
    <property type="entry name" value="AB_hydrolase_fold"/>
</dbReference>
<dbReference type="InterPro" id="IPR000073">
    <property type="entry name" value="AB_hydrolase_1"/>
</dbReference>
<evidence type="ECO:0000313" key="3">
    <source>
        <dbReference type="EMBL" id="KAH8986480.1"/>
    </source>
</evidence>
<dbReference type="Proteomes" id="UP001201163">
    <property type="component" value="Unassembled WGS sequence"/>
</dbReference>
<dbReference type="SUPFAM" id="SSF53474">
    <property type="entry name" value="alpha/beta-Hydrolases"/>
    <property type="match status" value="1"/>
</dbReference>
<comment type="caution">
    <text evidence="3">The sequence shown here is derived from an EMBL/GenBank/DDBJ whole genome shotgun (WGS) entry which is preliminary data.</text>
</comment>
<evidence type="ECO:0000313" key="4">
    <source>
        <dbReference type="Proteomes" id="UP001201163"/>
    </source>
</evidence>
<dbReference type="PANTHER" id="PTHR42886">
    <property type="entry name" value="RE40534P-RELATED"/>
    <property type="match status" value="1"/>
</dbReference>
<feature type="domain" description="AB hydrolase-1" evidence="2">
    <location>
        <begin position="41"/>
        <end position="247"/>
    </location>
</feature>